<organism evidence="2 3">
    <name type="scientific">Pleurodeles waltl</name>
    <name type="common">Iberian ribbed newt</name>
    <dbReference type="NCBI Taxonomy" id="8319"/>
    <lineage>
        <taxon>Eukaryota</taxon>
        <taxon>Metazoa</taxon>
        <taxon>Chordata</taxon>
        <taxon>Craniata</taxon>
        <taxon>Vertebrata</taxon>
        <taxon>Euteleostomi</taxon>
        <taxon>Amphibia</taxon>
        <taxon>Batrachia</taxon>
        <taxon>Caudata</taxon>
        <taxon>Salamandroidea</taxon>
        <taxon>Salamandridae</taxon>
        <taxon>Pleurodelinae</taxon>
        <taxon>Pleurodeles</taxon>
    </lineage>
</organism>
<reference evidence="2" key="1">
    <citation type="journal article" date="2022" name="bioRxiv">
        <title>Sequencing and chromosome-scale assembly of the giantPleurodeles waltlgenome.</title>
        <authorList>
            <person name="Brown T."/>
            <person name="Elewa A."/>
            <person name="Iarovenko S."/>
            <person name="Subramanian E."/>
            <person name="Araus A.J."/>
            <person name="Petzold A."/>
            <person name="Susuki M."/>
            <person name="Suzuki K.-i.T."/>
            <person name="Hayashi T."/>
            <person name="Toyoda A."/>
            <person name="Oliveira C."/>
            <person name="Osipova E."/>
            <person name="Leigh N.D."/>
            <person name="Simon A."/>
            <person name="Yun M.H."/>
        </authorList>
    </citation>
    <scope>NUCLEOTIDE SEQUENCE</scope>
    <source>
        <strain evidence="2">20211129_DDA</strain>
        <tissue evidence="2">Liver</tissue>
    </source>
</reference>
<proteinExistence type="predicted"/>
<sequence>MCSKLNIHGVCNRGWSTGGLHCSSCSLQASSLRREGEGGPARKYVKATLAAYRLQGAGLPGAALPAPHSLAVPVQEKRDSGICSTCAAQAAPRQKWTLLFTVTRSGSPEGPAPTAGRSQQREPS</sequence>
<evidence type="ECO:0000256" key="1">
    <source>
        <dbReference type="SAM" id="MobiDB-lite"/>
    </source>
</evidence>
<name>A0AAV7NG56_PLEWA</name>
<dbReference type="EMBL" id="JANPWB010000012">
    <property type="protein sequence ID" value="KAJ1113674.1"/>
    <property type="molecule type" value="Genomic_DNA"/>
</dbReference>
<keyword evidence="3" id="KW-1185">Reference proteome</keyword>
<feature type="region of interest" description="Disordered" evidence="1">
    <location>
        <begin position="103"/>
        <end position="124"/>
    </location>
</feature>
<dbReference type="AlphaFoldDB" id="A0AAV7NG56"/>
<evidence type="ECO:0000313" key="2">
    <source>
        <dbReference type="EMBL" id="KAJ1113674.1"/>
    </source>
</evidence>
<dbReference type="Proteomes" id="UP001066276">
    <property type="component" value="Chromosome 8"/>
</dbReference>
<comment type="caution">
    <text evidence="2">The sequence shown here is derived from an EMBL/GenBank/DDBJ whole genome shotgun (WGS) entry which is preliminary data.</text>
</comment>
<evidence type="ECO:0000313" key="3">
    <source>
        <dbReference type="Proteomes" id="UP001066276"/>
    </source>
</evidence>
<accession>A0AAV7NG56</accession>
<protein>
    <submittedName>
        <fullName evidence="2">Uncharacterized protein</fullName>
    </submittedName>
</protein>
<gene>
    <name evidence="2" type="ORF">NDU88_001916</name>
</gene>